<organism evidence="1 2">
    <name type="scientific">Anabas testudineus</name>
    <name type="common">Climbing perch</name>
    <name type="synonym">Anthias testudineus</name>
    <dbReference type="NCBI Taxonomy" id="64144"/>
    <lineage>
        <taxon>Eukaryota</taxon>
        <taxon>Metazoa</taxon>
        <taxon>Chordata</taxon>
        <taxon>Craniata</taxon>
        <taxon>Vertebrata</taxon>
        <taxon>Euteleostomi</taxon>
        <taxon>Actinopterygii</taxon>
        <taxon>Neopterygii</taxon>
        <taxon>Teleostei</taxon>
        <taxon>Neoteleostei</taxon>
        <taxon>Acanthomorphata</taxon>
        <taxon>Anabantaria</taxon>
        <taxon>Anabantiformes</taxon>
        <taxon>Anabantoidei</taxon>
        <taxon>Anabantidae</taxon>
        <taxon>Anabas</taxon>
    </lineage>
</organism>
<reference evidence="1 2" key="1">
    <citation type="submission" date="2021-04" db="EMBL/GenBank/DDBJ databases">
        <authorList>
            <consortium name="Wellcome Sanger Institute Data Sharing"/>
        </authorList>
    </citation>
    <scope>NUCLEOTIDE SEQUENCE [LARGE SCALE GENOMIC DNA]</scope>
</reference>
<evidence type="ECO:0000313" key="2">
    <source>
        <dbReference type="Proteomes" id="UP000265040"/>
    </source>
</evidence>
<accession>A0AAQ6IHS0</accession>
<protein>
    <submittedName>
        <fullName evidence="1">Uncharacterized protein</fullName>
    </submittedName>
</protein>
<reference evidence="1" key="2">
    <citation type="submission" date="2025-08" db="UniProtKB">
        <authorList>
            <consortium name="Ensembl"/>
        </authorList>
    </citation>
    <scope>IDENTIFICATION</scope>
</reference>
<evidence type="ECO:0000313" key="1">
    <source>
        <dbReference type="Ensembl" id="ENSATEP00000074864.1"/>
    </source>
</evidence>
<name>A0AAQ6IHS0_ANATE</name>
<keyword evidence="2" id="KW-1185">Reference proteome</keyword>
<proteinExistence type="predicted"/>
<reference evidence="1" key="3">
    <citation type="submission" date="2025-09" db="UniProtKB">
        <authorList>
            <consortium name="Ensembl"/>
        </authorList>
    </citation>
    <scope>IDENTIFICATION</scope>
</reference>
<dbReference type="Proteomes" id="UP000265040">
    <property type="component" value="Chromosome 18"/>
</dbReference>
<dbReference type="AlphaFoldDB" id="A0AAQ6IHS0"/>
<dbReference type="Ensembl" id="ENSATET00000077726.1">
    <property type="protein sequence ID" value="ENSATEP00000074864.1"/>
    <property type="gene ID" value="ENSATEG00000025658.2"/>
</dbReference>
<sequence length="79" mass="9374">MHFQDVQQEGTEGLVSKYRLHLFYYFVELADPMPTRMQTLLKTRGNKALLNGQNTNIWWRDKGHIVEQRTSQDPTELHD</sequence>